<feature type="site" description="Transition state stabilizer" evidence="4">
    <location>
        <position position="150"/>
    </location>
</feature>
<dbReference type="PANTHER" id="PTHR30456">
    <property type="entry name" value="PYRIDOXINE 5'-PHOSPHATE SYNTHASE"/>
    <property type="match status" value="1"/>
</dbReference>
<evidence type="ECO:0000256" key="4">
    <source>
        <dbReference type="HAMAP-Rule" id="MF_00279"/>
    </source>
</evidence>
<comment type="subcellular location">
    <subcellularLocation>
        <location evidence="4">Cytoplasm</location>
    </subcellularLocation>
</comment>
<evidence type="ECO:0000256" key="2">
    <source>
        <dbReference type="ARBA" id="ARBA00022679"/>
    </source>
</evidence>
<dbReference type="NCBIfam" id="NF003627">
    <property type="entry name" value="PRK05265.1-5"/>
    <property type="match status" value="1"/>
</dbReference>
<comment type="similarity">
    <text evidence="4">Belongs to the PNP synthase family.</text>
</comment>
<comment type="caution">
    <text evidence="6">The sequence shown here is derived from an EMBL/GenBank/DDBJ whole genome shotgun (WGS) entry which is preliminary data.</text>
</comment>
<dbReference type="Proteomes" id="UP000234857">
    <property type="component" value="Unassembled WGS sequence"/>
</dbReference>
<dbReference type="HAMAP" id="MF_00279">
    <property type="entry name" value="PdxJ"/>
    <property type="match status" value="1"/>
</dbReference>
<feature type="binding site" evidence="4">
    <location>
        <begin position="213"/>
        <end position="214"/>
    </location>
    <ligand>
        <name>3-amino-2-oxopropyl phosphate</name>
        <dbReference type="ChEBI" id="CHEBI:57279"/>
    </ligand>
</feature>
<feature type="active site" description="Proton acceptor" evidence="4">
    <location>
        <position position="69"/>
    </location>
</feature>
<dbReference type="SUPFAM" id="SSF63892">
    <property type="entry name" value="Pyridoxine 5'-phosphate synthase"/>
    <property type="match status" value="1"/>
</dbReference>
<dbReference type="InterPro" id="IPR036130">
    <property type="entry name" value="Pyridoxine-5'_phos_synth"/>
</dbReference>
<dbReference type="GO" id="GO:0005829">
    <property type="term" value="C:cytosol"/>
    <property type="evidence" value="ECO:0007669"/>
    <property type="project" value="TreeGrafter"/>
</dbReference>
<proteinExistence type="inferred from homology"/>
<dbReference type="AlphaFoldDB" id="A0A2N5ZM44"/>
<feature type="active site" description="Proton donor" evidence="4">
    <location>
        <position position="191"/>
    </location>
</feature>
<feature type="binding site" evidence="4">
    <location>
        <position position="99"/>
    </location>
    <ligand>
        <name>1-deoxy-D-xylulose 5-phosphate</name>
        <dbReference type="ChEBI" id="CHEBI:57792"/>
    </ligand>
</feature>
<feature type="binding site" evidence="4">
    <location>
        <position position="6"/>
    </location>
    <ligand>
        <name>3-amino-2-oxopropyl phosphate</name>
        <dbReference type="ChEBI" id="CHEBI:57279"/>
    </ligand>
</feature>
<protein>
    <recommendedName>
        <fullName evidence="4 5">Pyridoxine 5'-phosphate synthase</fullName>
        <shortName evidence="4">PNP synthase</shortName>
        <ecNumber evidence="4 5">2.6.99.2</ecNumber>
    </recommendedName>
</protein>
<feature type="binding site" evidence="4">
    <location>
        <position position="17"/>
    </location>
    <ligand>
        <name>3-amino-2-oxopropyl phosphate</name>
        <dbReference type="ChEBI" id="CHEBI:57279"/>
    </ligand>
</feature>
<dbReference type="Gene3D" id="3.20.20.70">
    <property type="entry name" value="Aldolase class I"/>
    <property type="match status" value="1"/>
</dbReference>
<dbReference type="EMBL" id="PKTG01000019">
    <property type="protein sequence ID" value="PLX19758.1"/>
    <property type="molecule type" value="Genomic_DNA"/>
</dbReference>
<feature type="active site" description="Proton acceptor" evidence="4">
    <location>
        <position position="42"/>
    </location>
</feature>
<evidence type="ECO:0000313" key="6">
    <source>
        <dbReference type="EMBL" id="PLX19758.1"/>
    </source>
</evidence>
<feature type="binding site" evidence="4">
    <location>
        <position position="49"/>
    </location>
    <ligand>
        <name>1-deoxy-D-xylulose 5-phosphate</name>
        <dbReference type="ChEBI" id="CHEBI:57792"/>
    </ligand>
</feature>
<dbReference type="NCBIfam" id="TIGR00559">
    <property type="entry name" value="pdxJ"/>
    <property type="match status" value="1"/>
</dbReference>
<dbReference type="Pfam" id="PF03740">
    <property type="entry name" value="PdxJ"/>
    <property type="match status" value="1"/>
</dbReference>
<sequence length="239" mass="27071">MNLGVNIDHVATIRNARGENDPSVTAAAHICELSGADGITVHLREDRRHIKEKDLYLLKDVLRIPLNLEMALNDDVLSHALKVKPRMVTLVPERREEVTTEGGLDIIKNKEKTKEYTRILTENNILVSLFIEANLELESVIEEIKAQFVEIHTGYYSHVYYDEYKKKKELERFERFTQMCKNSGVRVNAGHGLNYQNVMEITQIEGIEELNIGHSIISRAVFSGLEAAVIEMKGLISGG</sequence>
<gene>
    <name evidence="4" type="primary">pdxJ</name>
    <name evidence="6" type="ORF">C0601_00925</name>
</gene>
<keyword evidence="2 4" id="KW-0808">Transferase</keyword>
<comment type="function">
    <text evidence="4">Catalyzes the complicated ring closure reaction between the two acyclic compounds 1-deoxy-D-xylulose-5-phosphate (DXP) and 3-amino-2-oxopropyl phosphate (1-amino-acetone-3-phosphate or AAP) to form pyridoxine 5'-phosphate (PNP) and inorganic phosphate.</text>
</comment>
<dbReference type="PANTHER" id="PTHR30456:SF0">
    <property type="entry name" value="PYRIDOXINE 5'-PHOSPHATE SYNTHASE"/>
    <property type="match status" value="1"/>
</dbReference>
<feature type="binding site" evidence="4">
    <location>
        <begin position="8"/>
        <end position="9"/>
    </location>
    <ligand>
        <name>1-deoxy-D-xylulose 5-phosphate</name>
        <dbReference type="ChEBI" id="CHEBI:57792"/>
    </ligand>
</feature>
<dbReference type="UniPathway" id="UPA00244">
    <property type="reaction ID" value="UER00313"/>
</dbReference>
<dbReference type="NCBIfam" id="NF003625">
    <property type="entry name" value="PRK05265.1-3"/>
    <property type="match status" value="1"/>
</dbReference>
<feature type="binding site" evidence="4">
    <location>
        <position position="44"/>
    </location>
    <ligand>
        <name>1-deoxy-D-xylulose 5-phosphate</name>
        <dbReference type="ChEBI" id="CHEBI:57792"/>
    </ligand>
</feature>
<evidence type="ECO:0000313" key="7">
    <source>
        <dbReference type="Proteomes" id="UP000234857"/>
    </source>
</evidence>
<dbReference type="InterPro" id="IPR013785">
    <property type="entry name" value="Aldolase_TIM"/>
</dbReference>
<evidence type="ECO:0000256" key="3">
    <source>
        <dbReference type="ARBA" id="ARBA00023096"/>
    </source>
</evidence>
<comment type="pathway">
    <text evidence="4">Cofactor biosynthesis; pyridoxine 5'-phosphate biosynthesis; pyridoxine 5'-phosphate from D-erythrose 4-phosphate: step 5/5.</text>
</comment>
<organism evidence="6 7">
    <name type="scientific">Muiribacterium halophilum</name>
    <dbReference type="NCBI Taxonomy" id="2053465"/>
    <lineage>
        <taxon>Bacteria</taxon>
        <taxon>Candidatus Muiribacteriota</taxon>
        <taxon>Candidatus Muiribacteriia</taxon>
        <taxon>Candidatus Muiribacteriales</taxon>
        <taxon>Candidatus Muiribacteriaceae</taxon>
        <taxon>Candidatus Muiribacterium</taxon>
    </lineage>
</organism>
<comment type="catalytic activity">
    <reaction evidence="4">
        <text>3-amino-2-oxopropyl phosphate + 1-deoxy-D-xylulose 5-phosphate = pyridoxine 5'-phosphate + phosphate + 2 H2O + H(+)</text>
        <dbReference type="Rhea" id="RHEA:15265"/>
        <dbReference type="ChEBI" id="CHEBI:15377"/>
        <dbReference type="ChEBI" id="CHEBI:15378"/>
        <dbReference type="ChEBI" id="CHEBI:43474"/>
        <dbReference type="ChEBI" id="CHEBI:57279"/>
        <dbReference type="ChEBI" id="CHEBI:57792"/>
        <dbReference type="ChEBI" id="CHEBI:58589"/>
        <dbReference type="EC" id="2.6.99.2"/>
    </reaction>
</comment>
<reference evidence="6 7" key="1">
    <citation type="submission" date="2017-11" db="EMBL/GenBank/DDBJ databases">
        <title>Genome-resolved metagenomics identifies genetic mobility, metabolic interactions, and unexpected diversity in perchlorate-reducing communities.</title>
        <authorList>
            <person name="Barnum T.P."/>
            <person name="Figueroa I.A."/>
            <person name="Carlstrom C.I."/>
            <person name="Lucas L.N."/>
            <person name="Engelbrektson A.L."/>
            <person name="Coates J.D."/>
        </authorList>
    </citation>
    <scope>NUCLEOTIDE SEQUENCE [LARGE SCALE GENOMIC DNA]</scope>
    <source>
        <strain evidence="6">BM706</strain>
    </source>
</reference>
<feature type="binding site" evidence="4">
    <location>
        <position position="192"/>
    </location>
    <ligand>
        <name>3-amino-2-oxopropyl phosphate</name>
        <dbReference type="ChEBI" id="CHEBI:57279"/>
    </ligand>
</feature>
<keyword evidence="3 4" id="KW-0664">Pyridoxine biosynthesis</keyword>
<dbReference type="CDD" id="cd00003">
    <property type="entry name" value="PNPsynthase"/>
    <property type="match status" value="1"/>
</dbReference>
<evidence type="ECO:0000256" key="1">
    <source>
        <dbReference type="ARBA" id="ARBA00022490"/>
    </source>
</evidence>
<dbReference type="GO" id="GO:0008615">
    <property type="term" value="P:pyridoxine biosynthetic process"/>
    <property type="evidence" value="ECO:0007669"/>
    <property type="project" value="UniProtKB-UniRule"/>
</dbReference>
<dbReference type="InterPro" id="IPR004569">
    <property type="entry name" value="PyrdxlP_synth_PdxJ"/>
</dbReference>
<name>A0A2N5ZM44_MUIH1</name>
<evidence type="ECO:0000256" key="5">
    <source>
        <dbReference type="NCBIfam" id="TIGR00559"/>
    </source>
</evidence>
<dbReference type="GO" id="GO:0033856">
    <property type="term" value="F:pyridoxine 5'-phosphate synthase activity"/>
    <property type="evidence" value="ECO:0007669"/>
    <property type="project" value="UniProtKB-UniRule"/>
</dbReference>
<comment type="subunit">
    <text evidence="4">Homooctamer; tetramer of dimers.</text>
</comment>
<dbReference type="EC" id="2.6.99.2" evidence="4 5"/>
<keyword evidence="1 4" id="KW-0963">Cytoplasm</keyword>
<accession>A0A2N5ZM44</accession>